<dbReference type="GO" id="GO:0015990">
    <property type="term" value="P:electron transport coupled proton transport"/>
    <property type="evidence" value="ECO:0007669"/>
    <property type="project" value="TreeGrafter"/>
</dbReference>
<dbReference type="GO" id="GO:0008137">
    <property type="term" value="F:NADH dehydrogenase (ubiquinone) activity"/>
    <property type="evidence" value="ECO:0007669"/>
    <property type="project" value="UniProtKB-UniRule"/>
</dbReference>
<keyword evidence="8" id="KW-1278">Translocase</keyword>
<feature type="transmembrane region" description="Helical" evidence="16">
    <location>
        <begin position="21"/>
        <end position="42"/>
    </location>
</feature>
<feature type="transmembrane region" description="Helical" evidence="16">
    <location>
        <begin position="310"/>
        <end position="330"/>
    </location>
</feature>
<dbReference type="GO" id="GO:0048039">
    <property type="term" value="F:ubiquinone binding"/>
    <property type="evidence" value="ECO:0007669"/>
    <property type="project" value="TreeGrafter"/>
</dbReference>
<comment type="catalytic activity">
    <reaction evidence="15 16">
        <text>a ubiquinone + NADH + 5 H(+)(in) = a ubiquinol + NAD(+) + 4 H(+)(out)</text>
        <dbReference type="Rhea" id="RHEA:29091"/>
        <dbReference type="Rhea" id="RHEA-COMP:9565"/>
        <dbReference type="Rhea" id="RHEA-COMP:9566"/>
        <dbReference type="ChEBI" id="CHEBI:15378"/>
        <dbReference type="ChEBI" id="CHEBI:16389"/>
        <dbReference type="ChEBI" id="CHEBI:17976"/>
        <dbReference type="ChEBI" id="CHEBI:57540"/>
        <dbReference type="ChEBI" id="CHEBI:57945"/>
        <dbReference type="EC" id="7.1.1.2"/>
    </reaction>
</comment>
<dbReference type="InterPro" id="IPR001750">
    <property type="entry name" value="ND/Mrp_TM"/>
</dbReference>
<keyword evidence="9 16" id="KW-0249">Electron transport</keyword>
<evidence type="ECO:0000256" key="11">
    <source>
        <dbReference type="ARBA" id="ARBA00023027"/>
    </source>
</evidence>
<accession>A0A060Q1Y6</accession>
<dbReference type="EC" id="7.1.1.2" evidence="3 16"/>
<keyword evidence="10 16" id="KW-1133">Transmembrane helix</keyword>
<proteinExistence type="inferred from homology"/>
<evidence type="ECO:0000256" key="2">
    <source>
        <dbReference type="ARBA" id="ARBA00009025"/>
    </source>
</evidence>
<evidence type="ECO:0000259" key="18">
    <source>
        <dbReference type="Pfam" id="PF01059"/>
    </source>
</evidence>
<keyword evidence="14 16" id="KW-0472">Membrane</keyword>
<evidence type="ECO:0000256" key="1">
    <source>
        <dbReference type="ARBA" id="ARBA00004225"/>
    </source>
</evidence>
<dbReference type="InterPro" id="IPR010227">
    <property type="entry name" value="NADH_Q_OxRdtase_chainM/4"/>
</dbReference>
<evidence type="ECO:0000313" key="19">
    <source>
        <dbReference type="EMBL" id="BAP00762.1"/>
    </source>
</evidence>
<sequence>MLKILIPTIMLFPTIWFSSPKWVWTTTTLQSLIIALISLNWIKWSSETRWTSSNLYMGTDPLSTPLLVLTCWLLRLMILASQNHIKTEPITRQRNYITLLPSLQTFLIMAFGATEIIMFYVMFEATQIPTLIIITRWGNQAERLSAGTYFLFFTLAGSLPLLVALLLLHQNTGTLSMLMIQYSQPLILNSWGDKIWWAACLVAFLVKMPLYGVHLWLPKAHVEAPVAGSMELAAILLKLGGYGMMRMMVVLDPLSKYMVYPIIVLALWGVIMTGSICLRQTDVKSLIAYSSVSHMGLVAGGILIQTPCGFTGALVLMIAHGLVSSALFCLANTTNERTHSRTMILARGLQIIFPLAATWCFVSNLANLALPPLPNLMGELVIITAIFNWSPWTLALTGAGTLITAAYSLYLFMMTQRGPLPQHIINLQPFHTREHLLMSLHLLPVILLMTKPEIMWGWWY</sequence>
<evidence type="ECO:0000256" key="10">
    <source>
        <dbReference type="ARBA" id="ARBA00022989"/>
    </source>
</evidence>
<evidence type="ECO:0000256" key="5">
    <source>
        <dbReference type="ARBA" id="ARBA00022448"/>
    </source>
</evidence>
<keyword evidence="5 16" id="KW-0813">Transport</keyword>
<evidence type="ECO:0000256" key="4">
    <source>
        <dbReference type="ARBA" id="ARBA00021006"/>
    </source>
</evidence>
<evidence type="ECO:0000256" key="3">
    <source>
        <dbReference type="ARBA" id="ARBA00012944"/>
    </source>
</evidence>
<dbReference type="InterPro" id="IPR000260">
    <property type="entry name" value="NADH4_N"/>
</dbReference>
<feature type="transmembrane region" description="Helical" evidence="16">
    <location>
        <begin position="351"/>
        <end position="370"/>
    </location>
</feature>
<keyword evidence="12 16" id="KW-0830">Ubiquinone</keyword>
<feature type="transmembrane region" description="Helical" evidence="16">
    <location>
        <begin position="257"/>
        <end position="278"/>
    </location>
</feature>
<feature type="domain" description="NADH:ubiquinone oxidoreductase chain 4 N-terminal" evidence="18">
    <location>
        <begin position="1"/>
        <end position="110"/>
    </location>
</feature>
<name>A0A060Q1Y6_9TELE</name>
<dbReference type="GO" id="GO:0042773">
    <property type="term" value="P:ATP synthesis coupled electron transport"/>
    <property type="evidence" value="ECO:0007669"/>
    <property type="project" value="InterPro"/>
</dbReference>
<dbReference type="PANTHER" id="PTHR43507">
    <property type="entry name" value="NADH-UBIQUINONE OXIDOREDUCTASE CHAIN 4"/>
    <property type="match status" value="1"/>
</dbReference>
<keyword evidence="7 16" id="KW-0812">Transmembrane</keyword>
<keyword evidence="13 16" id="KW-0496">Mitochondrion</keyword>
<dbReference type="GO" id="GO:0031966">
    <property type="term" value="C:mitochondrial membrane"/>
    <property type="evidence" value="ECO:0007669"/>
    <property type="project" value="UniProtKB-SubCell"/>
</dbReference>
<keyword evidence="6 16" id="KW-0679">Respiratory chain</keyword>
<reference evidence="19" key="1">
    <citation type="submission" date="2014-03" db="EMBL/GenBank/DDBJ databases">
        <title>Complete mitochondrial genome of catfish Eutropiichthys vacha (Hamilton, 1822) From Sindh Pakistan.</title>
        <authorList>
            <person name="Punhal L."/>
            <person name="Younis L."/>
            <person name="Yan Z."/>
            <person name="Xiaowen S."/>
        </authorList>
    </citation>
    <scope>NUCLEOTIDE SEQUENCE</scope>
</reference>
<feature type="transmembrane region" description="Helical" evidence="16">
    <location>
        <begin position="285"/>
        <end position="304"/>
    </location>
</feature>
<feature type="domain" description="NADH:quinone oxidoreductase/Mrp antiporter transmembrane" evidence="17">
    <location>
        <begin position="113"/>
        <end position="403"/>
    </location>
</feature>
<evidence type="ECO:0000256" key="9">
    <source>
        <dbReference type="ARBA" id="ARBA00022982"/>
    </source>
</evidence>
<comment type="similarity">
    <text evidence="2 16">Belongs to the complex I subunit 4 family.</text>
</comment>
<feature type="transmembrane region" description="Helical" evidence="16">
    <location>
        <begin position="93"/>
        <end position="111"/>
    </location>
</feature>
<dbReference type="EMBL" id="AB919123">
    <property type="protein sequence ID" value="BAP00762.1"/>
    <property type="molecule type" value="Genomic_DNA"/>
</dbReference>
<evidence type="ECO:0000256" key="14">
    <source>
        <dbReference type="ARBA" id="ARBA00023136"/>
    </source>
</evidence>
<feature type="transmembrane region" description="Helical" evidence="16">
    <location>
        <begin position="149"/>
        <end position="169"/>
    </location>
</feature>
<evidence type="ECO:0000256" key="6">
    <source>
        <dbReference type="ARBA" id="ARBA00022660"/>
    </source>
</evidence>
<dbReference type="InterPro" id="IPR003918">
    <property type="entry name" value="NADH_UbQ_OxRdtase"/>
</dbReference>
<dbReference type="PANTHER" id="PTHR43507:SF20">
    <property type="entry name" value="NADH-UBIQUINONE OXIDOREDUCTASE CHAIN 4"/>
    <property type="match status" value="1"/>
</dbReference>
<evidence type="ECO:0000256" key="8">
    <source>
        <dbReference type="ARBA" id="ARBA00022967"/>
    </source>
</evidence>
<feature type="transmembrane region" description="Helical" evidence="16">
    <location>
        <begin position="195"/>
        <end position="217"/>
    </location>
</feature>
<keyword evidence="11 16" id="KW-0520">NAD</keyword>
<comment type="subcellular location">
    <subcellularLocation>
        <location evidence="1 16">Mitochondrion membrane</location>
        <topology evidence="1 16">Multi-pass membrane protein</topology>
    </subcellularLocation>
</comment>
<comment type="function">
    <text evidence="16">Core subunit of the mitochondrial membrane respiratory chain NADH dehydrogenase (Complex I) which catalyzes electron transfer from NADH through the respiratory chain, using ubiquinone as an electron acceptor. Essential for the catalytic activity and assembly of complex I.</text>
</comment>
<dbReference type="PRINTS" id="PR01437">
    <property type="entry name" value="NUOXDRDTASE4"/>
</dbReference>
<evidence type="ECO:0000256" key="12">
    <source>
        <dbReference type="ARBA" id="ARBA00023075"/>
    </source>
</evidence>
<dbReference type="GO" id="GO:0003954">
    <property type="term" value="F:NADH dehydrogenase activity"/>
    <property type="evidence" value="ECO:0007669"/>
    <property type="project" value="TreeGrafter"/>
</dbReference>
<dbReference type="Pfam" id="PF01059">
    <property type="entry name" value="Oxidored_q5_N"/>
    <property type="match status" value="1"/>
</dbReference>
<evidence type="ECO:0000256" key="13">
    <source>
        <dbReference type="ARBA" id="ARBA00023128"/>
    </source>
</evidence>
<evidence type="ECO:0000259" key="17">
    <source>
        <dbReference type="Pfam" id="PF00361"/>
    </source>
</evidence>
<feature type="transmembrane region" description="Helical" evidence="16">
    <location>
        <begin position="390"/>
        <end position="415"/>
    </location>
</feature>
<gene>
    <name evidence="19" type="primary">ND4</name>
</gene>
<protein>
    <recommendedName>
        <fullName evidence="4 16">NADH-ubiquinone oxidoreductase chain 4</fullName>
        <ecNumber evidence="3 16">7.1.1.2</ecNumber>
    </recommendedName>
</protein>
<dbReference type="NCBIfam" id="TIGR01972">
    <property type="entry name" value="NDH_I_M"/>
    <property type="match status" value="1"/>
</dbReference>
<dbReference type="Pfam" id="PF00361">
    <property type="entry name" value="Proton_antipo_M"/>
    <property type="match status" value="1"/>
</dbReference>
<feature type="transmembrane region" description="Helical" evidence="16">
    <location>
        <begin position="62"/>
        <end position="81"/>
    </location>
</feature>
<evidence type="ECO:0000256" key="7">
    <source>
        <dbReference type="ARBA" id="ARBA00022692"/>
    </source>
</evidence>
<organism evidence="19">
    <name type="scientific">Eutropiichthys vacha</name>
    <name type="common">batchwa vacha</name>
    <dbReference type="NCBI Taxonomy" id="682367"/>
    <lineage>
        <taxon>Eukaryota</taxon>
        <taxon>Metazoa</taxon>
        <taxon>Chordata</taxon>
        <taxon>Craniata</taxon>
        <taxon>Vertebrata</taxon>
        <taxon>Euteleostomi</taxon>
        <taxon>Actinopterygii</taxon>
        <taxon>Neopterygii</taxon>
        <taxon>Teleostei</taxon>
        <taxon>Ostariophysi</taxon>
        <taxon>Siluriformes</taxon>
        <taxon>Schilbidae</taxon>
        <taxon>Eutropiichthys</taxon>
    </lineage>
</organism>
<evidence type="ECO:0000256" key="15">
    <source>
        <dbReference type="ARBA" id="ARBA00049551"/>
    </source>
</evidence>
<evidence type="ECO:0000256" key="16">
    <source>
        <dbReference type="RuleBase" id="RU003297"/>
    </source>
</evidence>
<dbReference type="AlphaFoldDB" id="A0A060Q1Y6"/>
<geneLocation type="mitochondrion" evidence="19"/>